<dbReference type="PROSITE" id="PS50071">
    <property type="entry name" value="HOMEOBOX_2"/>
    <property type="match status" value="1"/>
</dbReference>
<dbReference type="SUPFAM" id="SSF57850">
    <property type="entry name" value="RING/U-box"/>
    <property type="match status" value="1"/>
</dbReference>
<dbReference type="CDD" id="cd00086">
    <property type="entry name" value="homeodomain"/>
    <property type="match status" value="1"/>
</dbReference>
<feature type="domain" description="Homeobox" evidence="16">
    <location>
        <begin position="15"/>
        <end position="75"/>
    </location>
</feature>
<evidence type="ECO:0000256" key="3">
    <source>
        <dbReference type="ARBA" id="ARBA00022723"/>
    </source>
</evidence>
<dbReference type="SMART" id="SM00479">
    <property type="entry name" value="EXOIII"/>
    <property type="match status" value="1"/>
</dbReference>
<keyword evidence="2" id="KW-0540">Nuclease</keyword>
<dbReference type="SUPFAM" id="SSF46689">
    <property type="entry name" value="Homeodomain-like"/>
    <property type="match status" value="1"/>
</dbReference>
<evidence type="ECO:0000313" key="18">
    <source>
        <dbReference type="EMBL" id="KAF7822680.1"/>
    </source>
</evidence>
<accession>A0A834WGM2</accession>
<dbReference type="GO" id="GO:0016925">
    <property type="term" value="P:protein sumoylation"/>
    <property type="evidence" value="ECO:0007669"/>
    <property type="project" value="UniProtKB-ARBA"/>
</dbReference>
<dbReference type="OrthoDB" id="448399at2759"/>
<feature type="DNA-binding region" description="Homeobox" evidence="11">
    <location>
        <begin position="17"/>
        <end position="76"/>
    </location>
</feature>
<dbReference type="SUPFAM" id="SSF53098">
    <property type="entry name" value="Ribonuclease H-like"/>
    <property type="match status" value="1"/>
</dbReference>
<dbReference type="Gene3D" id="3.30.420.10">
    <property type="entry name" value="Ribonuclease H-like superfamily/Ribonuclease H"/>
    <property type="match status" value="1"/>
</dbReference>
<dbReference type="Proteomes" id="UP000634136">
    <property type="component" value="Unassembled WGS sequence"/>
</dbReference>
<dbReference type="AlphaFoldDB" id="A0A834WGM2"/>
<evidence type="ECO:0000256" key="14">
    <source>
        <dbReference type="SAM" id="Coils"/>
    </source>
</evidence>
<evidence type="ECO:0000256" key="2">
    <source>
        <dbReference type="ARBA" id="ARBA00022722"/>
    </source>
</evidence>
<keyword evidence="3" id="KW-0479">Metal-binding</keyword>
<dbReference type="PROSITE" id="PS51044">
    <property type="entry name" value="ZF_SP_RING"/>
    <property type="match status" value="1"/>
</dbReference>
<dbReference type="GO" id="GO:0000981">
    <property type="term" value="F:DNA-binding transcription factor activity, RNA polymerase II-specific"/>
    <property type="evidence" value="ECO:0007669"/>
    <property type="project" value="InterPro"/>
</dbReference>
<dbReference type="PANTHER" id="PTHR23044">
    <property type="entry name" value="3'-5' EXONUCLEASE ERI1-RELATED"/>
    <property type="match status" value="1"/>
</dbReference>
<name>A0A834WGM2_9FABA</name>
<dbReference type="EMBL" id="JAAIUW010000007">
    <property type="protein sequence ID" value="KAF7822680.1"/>
    <property type="molecule type" value="Genomic_DNA"/>
</dbReference>
<dbReference type="Pfam" id="PF00929">
    <property type="entry name" value="RNase_T"/>
    <property type="match status" value="1"/>
</dbReference>
<dbReference type="CDD" id="cd06133">
    <property type="entry name" value="ERI-1_3'hExo_like"/>
    <property type="match status" value="1"/>
</dbReference>
<evidence type="ECO:0000256" key="6">
    <source>
        <dbReference type="ARBA" id="ARBA00022833"/>
    </source>
</evidence>
<dbReference type="GO" id="GO:0000175">
    <property type="term" value="F:3'-5'-RNA exonuclease activity"/>
    <property type="evidence" value="ECO:0007669"/>
    <property type="project" value="InterPro"/>
</dbReference>
<evidence type="ECO:0000256" key="9">
    <source>
        <dbReference type="ARBA" id="ARBA00023155"/>
    </source>
</evidence>
<dbReference type="Gene3D" id="3.30.40.10">
    <property type="entry name" value="Zinc/RING finger domain, C3HC4 (zinc finger)"/>
    <property type="match status" value="1"/>
</dbReference>
<dbReference type="InterPro" id="IPR047201">
    <property type="entry name" value="ERI-1_3'hExo-like"/>
</dbReference>
<feature type="compositionally biased region" description="Basic residues" evidence="15">
    <location>
        <begin position="11"/>
        <end position="22"/>
    </location>
</feature>
<evidence type="ECO:0000256" key="7">
    <source>
        <dbReference type="ARBA" id="ARBA00022839"/>
    </source>
</evidence>
<keyword evidence="7 18" id="KW-0269">Exonuclease</keyword>
<dbReference type="Pfam" id="PF00046">
    <property type="entry name" value="Homeodomain"/>
    <property type="match status" value="1"/>
</dbReference>
<evidence type="ECO:0000259" key="16">
    <source>
        <dbReference type="PROSITE" id="PS50071"/>
    </source>
</evidence>
<dbReference type="InterPro" id="IPR013520">
    <property type="entry name" value="Ribonucl_H"/>
</dbReference>
<evidence type="ECO:0000256" key="11">
    <source>
        <dbReference type="PROSITE-ProRule" id="PRU00108"/>
    </source>
</evidence>
<evidence type="ECO:0000256" key="8">
    <source>
        <dbReference type="ARBA" id="ARBA00023125"/>
    </source>
</evidence>
<gene>
    <name evidence="18" type="ORF">G2W53_020824</name>
</gene>
<keyword evidence="4 12" id="KW-0863">Zinc-finger</keyword>
<feature type="region of interest" description="Disordered" evidence="15">
    <location>
        <begin position="1"/>
        <end position="24"/>
    </location>
</feature>
<dbReference type="PROSITE" id="PS00027">
    <property type="entry name" value="HOMEOBOX_1"/>
    <property type="match status" value="1"/>
</dbReference>
<evidence type="ECO:0000313" key="19">
    <source>
        <dbReference type="Proteomes" id="UP000634136"/>
    </source>
</evidence>
<organism evidence="18 19">
    <name type="scientific">Senna tora</name>
    <dbReference type="NCBI Taxonomy" id="362788"/>
    <lineage>
        <taxon>Eukaryota</taxon>
        <taxon>Viridiplantae</taxon>
        <taxon>Streptophyta</taxon>
        <taxon>Embryophyta</taxon>
        <taxon>Tracheophyta</taxon>
        <taxon>Spermatophyta</taxon>
        <taxon>Magnoliopsida</taxon>
        <taxon>eudicotyledons</taxon>
        <taxon>Gunneridae</taxon>
        <taxon>Pentapetalae</taxon>
        <taxon>rosids</taxon>
        <taxon>fabids</taxon>
        <taxon>Fabales</taxon>
        <taxon>Fabaceae</taxon>
        <taxon>Caesalpinioideae</taxon>
        <taxon>Cassia clade</taxon>
        <taxon>Senna</taxon>
    </lineage>
</organism>
<keyword evidence="19" id="KW-1185">Reference proteome</keyword>
<dbReference type="Gene3D" id="1.10.10.60">
    <property type="entry name" value="Homeodomain-like"/>
    <property type="match status" value="1"/>
</dbReference>
<dbReference type="SMART" id="SM00389">
    <property type="entry name" value="HOX"/>
    <property type="match status" value="1"/>
</dbReference>
<keyword evidence="14" id="KW-0175">Coiled coil</keyword>
<evidence type="ECO:0000256" key="10">
    <source>
        <dbReference type="ARBA" id="ARBA00023242"/>
    </source>
</evidence>
<dbReference type="InterPro" id="IPR012337">
    <property type="entry name" value="RNaseH-like_sf"/>
</dbReference>
<dbReference type="InterPro" id="IPR009057">
    <property type="entry name" value="Homeodomain-like_sf"/>
</dbReference>
<dbReference type="GO" id="GO:0005634">
    <property type="term" value="C:nucleus"/>
    <property type="evidence" value="ECO:0007669"/>
    <property type="project" value="UniProtKB-SubCell"/>
</dbReference>
<evidence type="ECO:0000256" key="1">
    <source>
        <dbReference type="ARBA" id="ARBA00004123"/>
    </source>
</evidence>
<feature type="coiled-coil region" evidence="14">
    <location>
        <begin position="81"/>
        <end position="115"/>
    </location>
</feature>
<dbReference type="InterPro" id="IPR051274">
    <property type="entry name" value="3-5_Exoribonuclease"/>
</dbReference>
<evidence type="ECO:0000256" key="12">
    <source>
        <dbReference type="PROSITE-ProRule" id="PRU00452"/>
    </source>
</evidence>
<evidence type="ECO:0000256" key="4">
    <source>
        <dbReference type="ARBA" id="ARBA00022771"/>
    </source>
</evidence>
<dbReference type="FunFam" id="3.30.420.10:FF:000096">
    <property type="entry name" value="Uncharacterized exonuclease domain-containing protein At3g15140"/>
    <property type="match status" value="1"/>
</dbReference>
<dbReference type="GO" id="GO:0003677">
    <property type="term" value="F:DNA binding"/>
    <property type="evidence" value="ECO:0007669"/>
    <property type="project" value="UniProtKB-UniRule"/>
</dbReference>
<protein>
    <submittedName>
        <fullName evidence="18">Putative exonuclease domain-containing protein</fullName>
    </submittedName>
</protein>
<evidence type="ECO:0000256" key="5">
    <source>
        <dbReference type="ARBA" id="ARBA00022801"/>
    </source>
</evidence>
<dbReference type="CDD" id="cd16651">
    <property type="entry name" value="SPL-RING_NSE2"/>
    <property type="match status" value="1"/>
</dbReference>
<keyword evidence="10 11" id="KW-0539">Nucleus</keyword>
<comment type="caution">
    <text evidence="18">The sequence shown here is derived from an EMBL/GenBank/DDBJ whole genome shotgun (WGS) entry which is preliminary data.</text>
</comment>
<dbReference type="InterPro" id="IPR001356">
    <property type="entry name" value="HD"/>
</dbReference>
<evidence type="ECO:0000256" key="15">
    <source>
        <dbReference type="SAM" id="MobiDB-lite"/>
    </source>
</evidence>
<comment type="subcellular location">
    <subcellularLocation>
        <location evidence="1 11 13">Nucleus</location>
    </subcellularLocation>
</comment>
<keyword evidence="9 11" id="KW-0371">Homeobox</keyword>
<evidence type="ECO:0000259" key="17">
    <source>
        <dbReference type="PROSITE" id="PS51044"/>
    </source>
</evidence>
<proteinExistence type="predicted"/>
<dbReference type="InterPro" id="IPR036397">
    <property type="entry name" value="RNaseH_sf"/>
</dbReference>
<reference evidence="18" key="1">
    <citation type="submission" date="2020-09" db="EMBL/GenBank/DDBJ databases">
        <title>Genome-Enabled Discovery of Anthraquinone Biosynthesis in Senna tora.</title>
        <authorList>
            <person name="Kang S.-H."/>
            <person name="Pandey R.P."/>
            <person name="Lee C.-M."/>
            <person name="Sim J.-S."/>
            <person name="Jeong J.-T."/>
            <person name="Choi B.-S."/>
            <person name="Jung M."/>
            <person name="Ginzburg D."/>
            <person name="Zhao K."/>
            <person name="Won S.Y."/>
            <person name="Oh T.-J."/>
            <person name="Yu Y."/>
            <person name="Kim N.-H."/>
            <person name="Lee O.R."/>
            <person name="Lee T.-H."/>
            <person name="Bashyal P."/>
            <person name="Kim T.-S."/>
            <person name="Lee W.-H."/>
            <person name="Kawkins C."/>
            <person name="Kim C.-K."/>
            <person name="Kim J.S."/>
            <person name="Ahn B.O."/>
            <person name="Rhee S.Y."/>
            <person name="Sohng J.K."/>
        </authorList>
    </citation>
    <scope>NUCLEOTIDE SEQUENCE</scope>
    <source>
        <tissue evidence="18">Leaf</tissue>
    </source>
</reference>
<keyword evidence="5" id="KW-0378">Hydrolase</keyword>
<sequence length="714" mass="83080">MEDFFLSFQSQKKHPEKHNNKKRLTEDQVSILEKNFACNKKLESEQKLQLSNQLGVPPRQIAIWYQNKRARWKTQSLEEEYGALQIKVEIVMAEKKQLERDVERLKAELKEAKEMVHFMKGGGGHHKNWCFGEFSTSCEEVMQDTRRVIGLMKEIAVDLEKDMQSDMVKNLEDSVAELLDVSEDFAHFSSAVQSVADKYQPGEELTDFKKLFEDETSKFKANASSDPRKHPLMRQFKEAVWNVHHEGQPMPGEEQEDIIMTHTQCNILNIKCPLTGKPVTELAEPVRSMECRHIYEKKPIMQYIKSKNTQCPISGCPKILQADKVMRDPLLLVEIDELRKMNKETDLITLAFDIFLLCTFVEDNSFETVLAAFICILSQYRDTTQAKQAESLLVVMALHRIPLRQIFSHRLVSRSPLISNYLPLRNPSPSPFRSLTLFASLSSTAQHPSSHDAGFRWKPMCLYHTQGKCTKMDDPIHMERFNHDCSRELRLNIAELNKIRSQKLDFFLVLDLEGRVEILEFPVLMISAKTMEVEDIFHRFVRPTKMTEQRINEYIEGKYGKFGVDRVWHDTAIPFKEVIQQFEEWLAQHQLWMGGKLNRAAFVTWQVGNWDLKTKVPQQCEVSKIKLPPYFMEWINLKDVYLNFYNRRATGMVTMMKELQIPLLGSHHLGIDDTKNIARVVQHMLLDGALMQITARRNPNSPGDVNFLFKNRIR</sequence>
<keyword evidence="8 11" id="KW-0238">DNA-binding</keyword>
<dbReference type="InterPro" id="IPR004181">
    <property type="entry name" value="Znf_MIZ"/>
</dbReference>
<evidence type="ECO:0000256" key="13">
    <source>
        <dbReference type="RuleBase" id="RU000682"/>
    </source>
</evidence>
<dbReference type="GO" id="GO:0008270">
    <property type="term" value="F:zinc ion binding"/>
    <property type="evidence" value="ECO:0007669"/>
    <property type="project" value="UniProtKB-KW"/>
</dbReference>
<dbReference type="Pfam" id="PF11789">
    <property type="entry name" value="zf-Nse"/>
    <property type="match status" value="1"/>
</dbReference>
<dbReference type="InterPro" id="IPR017970">
    <property type="entry name" value="Homeobox_CS"/>
</dbReference>
<feature type="domain" description="SP-RING-type" evidence="17">
    <location>
        <begin position="254"/>
        <end position="340"/>
    </location>
</feature>
<dbReference type="InterPro" id="IPR013083">
    <property type="entry name" value="Znf_RING/FYVE/PHD"/>
</dbReference>
<keyword evidence="6" id="KW-0862">Zinc</keyword>
<dbReference type="PANTHER" id="PTHR23044:SF61">
    <property type="entry name" value="3'-5' EXORIBONUCLEASE 1-RELATED"/>
    <property type="match status" value="1"/>
</dbReference>